<feature type="compositionally biased region" description="Polar residues" evidence="1">
    <location>
        <begin position="73"/>
        <end position="83"/>
    </location>
</feature>
<dbReference type="InterPro" id="IPR013087">
    <property type="entry name" value="Znf_C2H2_type"/>
</dbReference>
<proteinExistence type="predicted"/>
<evidence type="ECO:0000313" key="4">
    <source>
        <dbReference type="EMBL" id="KAJ8321189.1"/>
    </source>
</evidence>
<dbReference type="PANTHER" id="PTHR33206">
    <property type="entry name" value="PROTEIN CBG10425"/>
    <property type="match status" value="1"/>
</dbReference>
<gene>
    <name evidence="4" type="ORF">KUTeg_001259</name>
</gene>
<evidence type="ECO:0000256" key="1">
    <source>
        <dbReference type="SAM" id="MobiDB-lite"/>
    </source>
</evidence>
<feature type="signal peptide" evidence="2">
    <location>
        <begin position="1"/>
        <end position="17"/>
    </location>
</feature>
<dbReference type="EMBL" id="JARBDR010000134">
    <property type="protein sequence ID" value="KAJ8321189.1"/>
    <property type="molecule type" value="Genomic_DNA"/>
</dbReference>
<feature type="compositionally biased region" description="Polar residues" evidence="1">
    <location>
        <begin position="106"/>
        <end position="115"/>
    </location>
</feature>
<keyword evidence="2" id="KW-0732">Signal</keyword>
<evidence type="ECO:0000256" key="2">
    <source>
        <dbReference type="SAM" id="SignalP"/>
    </source>
</evidence>
<feature type="compositionally biased region" description="Basic and acidic residues" evidence="1">
    <location>
        <begin position="84"/>
        <end position="98"/>
    </location>
</feature>
<evidence type="ECO:0000259" key="3">
    <source>
        <dbReference type="PROSITE" id="PS00028"/>
    </source>
</evidence>
<dbReference type="PROSITE" id="PS00028">
    <property type="entry name" value="ZINC_FINGER_C2H2_1"/>
    <property type="match status" value="1"/>
</dbReference>
<keyword evidence="5" id="KW-1185">Reference proteome</keyword>
<organism evidence="4 5">
    <name type="scientific">Tegillarca granosa</name>
    <name type="common">Malaysian cockle</name>
    <name type="synonym">Anadara granosa</name>
    <dbReference type="NCBI Taxonomy" id="220873"/>
    <lineage>
        <taxon>Eukaryota</taxon>
        <taxon>Metazoa</taxon>
        <taxon>Spiralia</taxon>
        <taxon>Lophotrochozoa</taxon>
        <taxon>Mollusca</taxon>
        <taxon>Bivalvia</taxon>
        <taxon>Autobranchia</taxon>
        <taxon>Pteriomorphia</taxon>
        <taxon>Arcoida</taxon>
        <taxon>Arcoidea</taxon>
        <taxon>Arcidae</taxon>
        <taxon>Tegillarca</taxon>
    </lineage>
</organism>
<reference evidence="4 5" key="1">
    <citation type="submission" date="2022-12" db="EMBL/GenBank/DDBJ databases">
        <title>Chromosome-level genome of Tegillarca granosa.</title>
        <authorList>
            <person name="Kim J."/>
        </authorList>
    </citation>
    <scope>NUCLEOTIDE SEQUENCE [LARGE SCALE GENOMIC DNA]</scope>
    <source>
        <strain evidence="4">Teg-2019</strain>
        <tissue evidence="4">Adductor muscle</tissue>
    </source>
</reference>
<dbReference type="Proteomes" id="UP001217089">
    <property type="component" value="Unassembled WGS sequence"/>
</dbReference>
<comment type="caution">
    <text evidence="4">The sequence shown here is derived from an EMBL/GenBank/DDBJ whole genome shotgun (WGS) entry which is preliminary data.</text>
</comment>
<evidence type="ECO:0000313" key="5">
    <source>
        <dbReference type="Proteomes" id="UP001217089"/>
    </source>
</evidence>
<sequence>MMALTFLLGVRIWSLLEINTQDLLNVNLPSQEDSGEVESCQPLDVVGYEEEEDIIMNSDSDEELVAAMEESITKSCKATTQQKQIEKRKNERKGDSSKKKLKSSSTADNTVTNEMPYSPVAGPSHHITNAEKELAAESPTQSPVAGHLQESEASTSKKINSHKSRPHVEKVYHCRRCPFTCSDKKQLYLHRMREHFQRGGSIHTRPWNDETEAPWHREDGSVDERLRDVYTANEPIILQNHDIGPVQSTYNFPIDNTLSVDQLMQQANAIYLDQQHSFRLNMSFGVILQNRVTGEYRYFTAYTNHVTFESPLFISKRSDLRQLELRLKRMDILAELLHTRPDTTWVPVLLCNVEYYITSTYYTIGAGSLPDYIINMRSITSLVTDYKGKPYKDQLCLLRCLALHNGYKVDNLKQPTDIYYEQWLNFNKSTKRFSGVALEEFPKFEECYKVNLEAYTITEEGYAFSVYKSRGRYESNEFGIHVSQKERTFEWFIVYDFEAMLQKTDQKQTDYLQWTAQHVPISVSICSNVEGYTDAMCFIDPNQERLVEQMIAAMSEISEKVIEMAGKKWEYVLKQLNEKIENSENKEDLKKLYASFQSYISQVPVLGFNSAKYDLNLIKKSIAKKLNLHDEGHAFVKCGNASLSSTRNNIQIFMFINKQRPNFYQSHKHSVTENQILQSVVDETLFGMVEVDIEVPDQWPSYFRHEIPYEMIGKHMQTHVQTHKLSTGPRKLLVAGMKGRQMLIATPLLRWYLKHGMVITKIYQVIEFLPERCFDKFEKEVSESRRLGDINAEKAIIADTMKLIGNSAYGSLIMDKTKHRKIEYVEGENKTCLKVNDPRFRTLECLDPVEQIYEVEMAKKINT</sequence>
<feature type="chain" id="PRO_5047362591" description="C2H2-type domain-containing protein" evidence="2">
    <location>
        <begin position="18"/>
        <end position="863"/>
    </location>
</feature>
<dbReference type="PANTHER" id="PTHR33206:SF1">
    <property type="entry name" value="DNA-DIRECTED DNA POLYMERASE"/>
    <property type="match status" value="1"/>
</dbReference>
<feature type="region of interest" description="Disordered" evidence="1">
    <location>
        <begin position="73"/>
        <end position="167"/>
    </location>
</feature>
<protein>
    <recommendedName>
        <fullName evidence="3">C2H2-type domain-containing protein</fullName>
    </recommendedName>
</protein>
<accession>A0ABQ9FVC8</accession>
<feature type="domain" description="C2H2-type" evidence="3">
    <location>
        <begin position="174"/>
        <end position="195"/>
    </location>
</feature>
<name>A0ABQ9FVC8_TEGGR</name>